<comment type="catalytic activity">
    <reaction evidence="8">
        <text>Fe(2+)(in) = Fe(2+)(out)</text>
        <dbReference type="Rhea" id="RHEA:28486"/>
        <dbReference type="ChEBI" id="CHEBI:29033"/>
    </reaction>
    <physiologicalReaction direction="left-to-right" evidence="8">
        <dbReference type="Rhea" id="RHEA:28487"/>
    </physiologicalReaction>
</comment>
<dbReference type="EMBL" id="JALJOT010000018">
    <property type="protein sequence ID" value="KAK9901345.1"/>
    <property type="molecule type" value="Genomic_DNA"/>
</dbReference>
<dbReference type="CDD" id="cd02432">
    <property type="entry name" value="Nodulin-21_like_1"/>
    <property type="match status" value="1"/>
</dbReference>
<sequence>MPDVPYNELPDEHQHFSQRAPWLRAAVLGANDGLVSVASLMLGVEGGTNELHPVVLAGVAGLVAGALSMAVGEFVSVSSQRDAEEADIEKERKEQAKGPAARAHELEELTAIYEDRGLSHGLARQVAEELTAKDVIRAHARDELGIDVDDMTNPYQAAASSALAFIVGAGLPLLAAAFIEDPKMRILSVVLVSAFGLTTFGVTGAVLGGAGVLKGGTRVLVGGLVAMGITYGFGRLFKHGSTSMP</sequence>
<feature type="transmembrane region" description="Helical" evidence="9">
    <location>
        <begin position="54"/>
        <end position="72"/>
    </location>
</feature>
<feature type="transmembrane region" description="Helical" evidence="9">
    <location>
        <begin position="157"/>
        <end position="179"/>
    </location>
</feature>
<protein>
    <recommendedName>
        <fullName evidence="12">DUF125-domain-containing protein</fullName>
    </recommendedName>
</protein>
<keyword evidence="7 9" id="KW-0472">Membrane</keyword>
<keyword evidence="6 9" id="KW-1133">Transmembrane helix</keyword>
<evidence type="ECO:0000256" key="2">
    <source>
        <dbReference type="ARBA" id="ARBA00007049"/>
    </source>
</evidence>
<keyword evidence="3" id="KW-0813">Transport</keyword>
<dbReference type="InterPro" id="IPR008217">
    <property type="entry name" value="Ccc1_fam"/>
</dbReference>
<feature type="transmembrane region" description="Helical" evidence="9">
    <location>
        <begin position="219"/>
        <end position="237"/>
    </location>
</feature>
<evidence type="ECO:0000256" key="9">
    <source>
        <dbReference type="SAM" id="Phobius"/>
    </source>
</evidence>
<keyword evidence="3" id="KW-0410">Iron transport</keyword>
<keyword evidence="11" id="KW-1185">Reference proteome</keyword>
<evidence type="ECO:0000256" key="6">
    <source>
        <dbReference type="ARBA" id="ARBA00022989"/>
    </source>
</evidence>
<dbReference type="Proteomes" id="UP001491310">
    <property type="component" value="Unassembled WGS sequence"/>
</dbReference>
<evidence type="ECO:0008006" key="12">
    <source>
        <dbReference type="Google" id="ProtNLM"/>
    </source>
</evidence>
<dbReference type="PANTHER" id="PTHR31851">
    <property type="entry name" value="FE(2+)/MN(2+) TRANSPORTER PCL1"/>
    <property type="match status" value="1"/>
</dbReference>
<comment type="caution">
    <text evidence="10">The sequence shown here is derived from an EMBL/GenBank/DDBJ whole genome shotgun (WGS) entry which is preliminary data.</text>
</comment>
<dbReference type="Pfam" id="PF01988">
    <property type="entry name" value="VIT1"/>
    <property type="match status" value="1"/>
</dbReference>
<keyword evidence="4" id="KW-0926">Vacuole</keyword>
<comment type="subcellular location">
    <subcellularLocation>
        <location evidence="1">Vacuole membrane</location>
        <topology evidence="1">Multi-pass membrane protein</topology>
    </subcellularLocation>
</comment>
<comment type="similarity">
    <text evidence="2">Belongs to the CCC1 family.</text>
</comment>
<evidence type="ECO:0000256" key="1">
    <source>
        <dbReference type="ARBA" id="ARBA00004128"/>
    </source>
</evidence>
<evidence type="ECO:0000256" key="5">
    <source>
        <dbReference type="ARBA" id="ARBA00022692"/>
    </source>
</evidence>
<gene>
    <name evidence="10" type="ORF">WJX75_007573</name>
</gene>
<accession>A0ABR2YB75</accession>
<name>A0ABR2YB75_9CHLO</name>
<proteinExistence type="inferred from homology"/>
<evidence type="ECO:0000256" key="3">
    <source>
        <dbReference type="ARBA" id="ARBA00022496"/>
    </source>
</evidence>
<keyword evidence="3" id="KW-0406">Ion transport</keyword>
<reference evidence="10 11" key="1">
    <citation type="journal article" date="2024" name="Nat. Commun.">
        <title>Phylogenomics reveals the evolutionary origins of lichenization in chlorophyte algae.</title>
        <authorList>
            <person name="Puginier C."/>
            <person name="Libourel C."/>
            <person name="Otte J."/>
            <person name="Skaloud P."/>
            <person name="Haon M."/>
            <person name="Grisel S."/>
            <person name="Petersen M."/>
            <person name="Berrin J.G."/>
            <person name="Delaux P.M."/>
            <person name="Dal Grande F."/>
            <person name="Keller J."/>
        </authorList>
    </citation>
    <scope>NUCLEOTIDE SEQUENCE [LARGE SCALE GENOMIC DNA]</scope>
    <source>
        <strain evidence="10 11">SAG 216-7</strain>
    </source>
</reference>
<keyword evidence="3" id="KW-0408">Iron</keyword>
<evidence type="ECO:0000313" key="10">
    <source>
        <dbReference type="EMBL" id="KAK9901345.1"/>
    </source>
</evidence>
<feature type="transmembrane region" description="Helical" evidence="9">
    <location>
        <begin position="186"/>
        <end position="213"/>
    </location>
</feature>
<evidence type="ECO:0000256" key="7">
    <source>
        <dbReference type="ARBA" id="ARBA00023136"/>
    </source>
</evidence>
<evidence type="ECO:0000256" key="4">
    <source>
        <dbReference type="ARBA" id="ARBA00022554"/>
    </source>
</evidence>
<evidence type="ECO:0000256" key="8">
    <source>
        <dbReference type="ARBA" id="ARBA00044464"/>
    </source>
</evidence>
<organism evidence="10 11">
    <name type="scientific">Coccomyxa subellipsoidea</name>
    <dbReference type="NCBI Taxonomy" id="248742"/>
    <lineage>
        <taxon>Eukaryota</taxon>
        <taxon>Viridiplantae</taxon>
        <taxon>Chlorophyta</taxon>
        <taxon>core chlorophytes</taxon>
        <taxon>Trebouxiophyceae</taxon>
        <taxon>Trebouxiophyceae incertae sedis</taxon>
        <taxon>Coccomyxaceae</taxon>
        <taxon>Coccomyxa</taxon>
    </lineage>
</organism>
<feature type="transmembrane region" description="Helical" evidence="9">
    <location>
        <begin position="20"/>
        <end position="42"/>
    </location>
</feature>
<keyword evidence="5 9" id="KW-0812">Transmembrane</keyword>
<evidence type="ECO:0000313" key="11">
    <source>
        <dbReference type="Proteomes" id="UP001491310"/>
    </source>
</evidence>